<sequence>MKIVSKFWAGMLFSCFFLVSCNTDQSKSTQTIEKNQSQNPEFPFYDTSLSVDERVADLISRLSLEEKAAQMMNSTPAIDRLGIPPYDYWNEALHGVGRASAATVFPQAIGIGATFDADLAYRISNAISDEARALYNATSEKGNFNRYNGLTFWTPNINIFRDPRWGRGQETYGEDPYLMSLIGVAFVKGLQGDDPDHLKTAACAKHFAVHSGPEQLRHEFNATATLKDMYETYLPAFEALVNENVEAVMCAYNSTNGEPCCTNKYLLDEVLKQKWNFDGHILSDCAALVDLYVAKGQGGHGTAPSKAGAAAMAVKSGVSLNCGDTYSALPEAVEQGLITEAEIDEQLALLLKTRFKLGLFDPKGSNKYDALSLDVVNSEKHRALARETAQKSIVLLKNNGILPLKKDLPKYFLTGPNATSTEVLLGNYYGVNSNMVTILEGISAAISPTSQLQYRQGAMLNKDSRNPINYATGNAANTDVTLVVLGLSSTLQGEEGDSIDSDTAGDRLDYGLPPNQIQYLEDLREMADRNPEDRKPLIAIVTGGSPVDLARVQELADAVLFVWYPGEEGGTAIADVLFGDVSPSGRLPITFPKSLDQLPAYEDYSMEGRTYKYMNEEPMYPFGFGLNYTQFEYSDAVVNKTEVTKEESLSLEVTVTNTGKVKSDEVVQVYISDLEASVRVPNFQFINTKRVTLEPGASEKITFEIKPENFQLVLEDGSKTIEPGSFRLYVGGASPMKRSLALGAPKMVEIEFAVN</sequence>
<dbReference type="InterPro" id="IPR017853">
    <property type="entry name" value="GH"/>
</dbReference>
<feature type="domain" description="Fibronectin type III-like" evidence="4">
    <location>
        <begin position="665"/>
        <end position="734"/>
    </location>
</feature>
<comment type="caution">
    <text evidence="5">The sequence shown here is derived from an EMBL/GenBank/DDBJ whole genome shotgun (WGS) entry which is preliminary data.</text>
</comment>
<dbReference type="InterPro" id="IPR026891">
    <property type="entry name" value="Fn3-like"/>
</dbReference>
<evidence type="ECO:0000256" key="1">
    <source>
        <dbReference type="ARBA" id="ARBA00005336"/>
    </source>
</evidence>
<gene>
    <name evidence="5" type="ORF">LLW17_00535</name>
</gene>
<reference evidence="5 6" key="1">
    <citation type="submission" date="2021-11" db="EMBL/GenBank/DDBJ databases">
        <title>Seasonal and diel survey of microbial diversity of the Tyrrhenian coast.</title>
        <authorList>
            <person name="Gattoni G."/>
            <person name="Corral P."/>
        </authorList>
    </citation>
    <scope>NUCLEOTIDE SEQUENCE [LARGE SCALE GENOMIC DNA]</scope>
    <source>
        <strain evidence="5 6">Mr9</strain>
    </source>
</reference>
<dbReference type="PRINTS" id="PR00133">
    <property type="entry name" value="GLHYDRLASE3"/>
</dbReference>
<dbReference type="Gene3D" id="3.20.20.300">
    <property type="entry name" value="Glycoside hydrolase, family 3, N-terminal domain"/>
    <property type="match status" value="1"/>
</dbReference>
<accession>A0ABS8GNE1</accession>
<dbReference type="Pfam" id="PF00933">
    <property type="entry name" value="Glyco_hydro_3"/>
    <property type="match status" value="1"/>
</dbReference>
<evidence type="ECO:0000313" key="6">
    <source>
        <dbReference type="Proteomes" id="UP001197770"/>
    </source>
</evidence>
<dbReference type="GO" id="GO:0016787">
    <property type="term" value="F:hydrolase activity"/>
    <property type="evidence" value="ECO:0007669"/>
    <property type="project" value="UniProtKB-KW"/>
</dbReference>
<dbReference type="SUPFAM" id="SSF52279">
    <property type="entry name" value="Beta-D-glucan exohydrolase, C-terminal domain"/>
    <property type="match status" value="1"/>
</dbReference>
<keyword evidence="3 5" id="KW-0378">Hydrolase</keyword>
<dbReference type="PANTHER" id="PTHR42721">
    <property type="entry name" value="SUGAR HYDROLASE-RELATED"/>
    <property type="match status" value="1"/>
</dbReference>
<dbReference type="InterPro" id="IPR036881">
    <property type="entry name" value="Glyco_hydro_3_C_sf"/>
</dbReference>
<dbReference type="InterPro" id="IPR013783">
    <property type="entry name" value="Ig-like_fold"/>
</dbReference>
<dbReference type="RefSeq" id="WP_228228313.1">
    <property type="nucleotide sequence ID" value="NZ_JAJGMW010000001.1"/>
</dbReference>
<dbReference type="Gene3D" id="3.40.50.1700">
    <property type="entry name" value="Glycoside hydrolase family 3 C-terminal domain"/>
    <property type="match status" value="1"/>
</dbReference>
<dbReference type="EMBL" id="JAJGMW010000001">
    <property type="protein sequence ID" value="MCC4211188.1"/>
    <property type="molecule type" value="Genomic_DNA"/>
</dbReference>
<dbReference type="Pfam" id="PF14310">
    <property type="entry name" value="Fn3-like"/>
    <property type="match status" value="1"/>
</dbReference>
<dbReference type="InterPro" id="IPR044993">
    <property type="entry name" value="BXL"/>
</dbReference>
<dbReference type="InterPro" id="IPR036962">
    <property type="entry name" value="Glyco_hydro_3_N_sf"/>
</dbReference>
<evidence type="ECO:0000256" key="3">
    <source>
        <dbReference type="ARBA" id="ARBA00022801"/>
    </source>
</evidence>
<dbReference type="SMART" id="SM01217">
    <property type="entry name" value="Fn3_like"/>
    <property type="match status" value="1"/>
</dbReference>
<dbReference type="Pfam" id="PF01915">
    <property type="entry name" value="Glyco_hydro_3_C"/>
    <property type="match status" value="1"/>
</dbReference>
<organism evidence="5 6">
    <name type="scientific">Leeuwenhoekiella parthenopeia</name>
    <dbReference type="NCBI Taxonomy" id="2890320"/>
    <lineage>
        <taxon>Bacteria</taxon>
        <taxon>Pseudomonadati</taxon>
        <taxon>Bacteroidota</taxon>
        <taxon>Flavobacteriia</taxon>
        <taxon>Flavobacteriales</taxon>
        <taxon>Flavobacteriaceae</taxon>
        <taxon>Leeuwenhoekiella</taxon>
    </lineage>
</organism>
<evidence type="ECO:0000256" key="2">
    <source>
        <dbReference type="ARBA" id="ARBA00022729"/>
    </source>
</evidence>
<dbReference type="PANTHER" id="PTHR42721:SF3">
    <property type="entry name" value="BETA-D-XYLOSIDASE 5-RELATED"/>
    <property type="match status" value="1"/>
</dbReference>
<keyword evidence="2" id="KW-0732">Signal</keyword>
<evidence type="ECO:0000259" key="4">
    <source>
        <dbReference type="SMART" id="SM01217"/>
    </source>
</evidence>
<dbReference type="InterPro" id="IPR002772">
    <property type="entry name" value="Glyco_hydro_3_C"/>
</dbReference>
<dbReference type="SUPFAM" id="SSF51445">
    <property type="entry name" value="(Trans)glycosidases"/>
    <property type="match status" value="1"/>
</dbReference>
<name>A0ABS8GNE1_9FLAO</name>
<dbReference type="PROSITE" id="PS51257">
    <property type="entry name" value="PROKAR_LIPOPROTEIN"/>
    <property type="match status" value="1"/>
</dbReference>
<proteinExistence type="inferred from homology"/>
<dbReference type="Gene3D" id="2.60.40.10">
    <property type="entry name" value="Immunoglobulins"/>
    <property type="match status" value="1"/>
</dbReference>
<keyword evidence="6" id="KW-1185">Reference proteome</keyword>
<evidence type="ECO:0000313" key="5">
    <source>
        <dbReference type="EMBL" id="MCC4211188.1"/>
    </source>
</evidence>
<protein>
    <submittedName>
        <fullName evidence="5">Glycoside hydrolase family 3 C-terminal domain-containing protein</fullName>
    </submittedName>
</protein>
<comment type="similarity">
    <text evidence="1">Belongs to the glycosyl hydrolase 3 family.</text>
</comment>
<dbReference type="InterPro" id="IPR001764">
    <property type="entry name" value="Glyco_hydro_3_N"/>
</dbReference>
<dbReference type="Proteomes" id="UP001197770">
    <property type="component" value="Unassembled WGS sequence"/>
</dbReference>